<accession>A0A2S5T3D8</accession>
<dbReference type="AlphaFoldDB" id="A0A2S5T3D8"/>
<sequence>MSKPQYYSLKGDFFIRKRSDPTAKPFYFGNAAAATFSMTRETVTLRSSGNESGDLAVEEVSKSATLSITGNNLEARNLAMYLYGTVQAQAEATAQTFTLPALKDGEMFKLPHVNVSDVEIEDLTEGEDFKVLAAGGVVVALKDIAASAAGTYDAGEAQALGVFTTDGDEYEVTYVSERTGKTIVIHRWKPNPASAFELISNEFAAPVLEGPVLLDETLPEGPLGRFAVVYDSK</sequence>
<proteinExistence type="predicted"/>
<keyword evidence="2" id="KW-1185">Reference proteome</keyword>
<dbReference type="EMBL" id="PSNY01000011">
    <property type="protein sequence ID" value="PPE69504.1"/>
    <property type="molecule type" value="Genomic_DNA"/>
</dbReference>
<protein>
    <submittedName>
        <fullName evidence="1">Uncharacterized protein</fullName>
    </submittedName>
</protein>
<reference evidence="1 2" key="1">
    <citation type="submission" date="2018-02" db="EMBL/GenBank/DDBJ databases">
        <title>Reclassifiation of [Polyangium] brachysporum DSM 7029 as Guopingzhaonella breviflexa gen. nov., sp. nov., a member of the family Comamonadaceae.</title>
        <authorList>
            <person name="Tang B."/>
        </authorList>
    </citation>
    <scope>NUCLEOTIDE SEQUENCE [LARGE SCALE GENOMIC DNA]</scope>
    <source>
        <strain evidence="1 2">DSM 15344</strain>
    </source>
</reference>
<dbReference type="RefSeq" id="WP_104357798.1">
    <property type="nucleotide sequence ID" value="NZ_CP064338.1"/>
</dbReference>
<comment type="caution">
    <text evidence="1">The sequence shown here is derived from an EMBL/GenBank/DDBJ whole genome shotgun (WGS) entry which is preliminary data.</text>
</comment>
<dbReference type="Proteomes" id="UP000239406">
    <property type="component" value="Unassembled WGS sequence"/>
</dbReference>
<organism evidence="1 2">
    <name type="scientific">Caldimonas thermodepolymerans</name>
    <dbReference type="NCBI Taxonomy" id="215580"/>
    <lineage>
        <taxon>Bacteria</taxon>
        <taxon>Pseudomonadati</taxon>
        <taxon>Pseudomonadota</taxon>
        <taxon>Betaproteobacteria</taxon>
        <taxon>Burkholderiales</taxon>
        <taxon>Sphaerotilaceae</taxon>
        <taxon>Caldimonas</taxon>
    </lineage>
</organism>
<evidence type="ECO:0000313" key="2">
    <source>
        <dbReference type="Proteomes" id="UP000239406"/>
    </source>
</evidence>
<evidence type="ECO:0000313" key="1">
    <source>
        <dbReference type="EMBL" id="PPE69504.1"/>
    </source>
</evidence>
<gene>
    <name evidence="1" type="ORF">C1702_11215</name>
</gene>
<name>A0A2S5T3D8_9BURK</name>